<dbReference type="Proteomes" id="UP001600943">
    <property type="component" value="Unassembled WGS sequence"/>
</dbReference>
<keyword evidence="6" id="KW-1185">Reference proteome</keyword>
<dbReference type="InterPro" id="IPR011344">
    <property type="entry name" value="ssDNA-bd"/>
</dbReference>
<accession>A0ABQ0BG40</accession>
<dbReference type="HAMAP" id="MF_00984">
    <property type="entry name" value="SSB"/>
    <property type="match status" value="1"/>
</dbReference>
<dbReference type="InterPro" id="IPR000424">
    <property type="entry name" value="Primosome_PriB/ssb"/>
</dbReference>
<comment type="caution">
    <text evidence="2">Lacks conserved residue(s) required for the propagation of feature annotation.</text>
</comment>
<dbReference type="GO" id="GO:0003677">
    <property type="term" value="F:DNA binding"/>
    <property type="evidence" value="ECO:0007669"/>
    <property type="project" value="UniProtKB-KW"/>
</dbReference>
<dbReference type="Gene3D" id="2.40.50.140">
    <property type="entry name" value="Nucleic acid-binding proteins"/>
    <property type="match status" value="1"/>
</dbReference>
<feature type="compositionally biased region" description="Low complexity" evidence="4">
    <location>
        <begin position="112"/>
        <end position="126"/>
    </location>
</feature>
<dbReference type="SUPFAM" id="SSF50249">
    <property type="entry name" value="Nucleic acid-binding proteins"/>
    <property type="match status" value="1"/>
</dbReference>
<dbReference type="NCBIfam" id="TIGR00621">
    <property type="entry name" value="ssb"/>
    <property type="match status" value="1"/>
</dbReference>
<comment type="subunit">
    <text evidence="2">Homotetramer.</text>
</comment>
<dbReference type="PROSITE" id="PS50935">
    <property type="entry name" value="SSB"/>
    <property type="match status" value="1"/>
</dbReference>
<dbReference type="EMBL" id="BAABYW010000001">
    <property type="protein sequence ID" value="GAA6410430.1"/>
    <property type="molecule type" value="Genomic_DNA"/>
</dbReference>
<dbReference type="PANTHER" id="PTHR10302:SF27">
    <property type="entry name" value="SINGLE-STRANDED DNA-BINDING PROTEIN"/>
    <property type="match status" value="1"/>
</dbReference>
<evidence type="ECO:0000256" key="2">
    <source>
        <dbReference type="HAMAP-Rule" id="MF_00984"/>
    </source>
</evidence>
<evidence type="ECO:0000313" key="5">
    <source>
        <dbReference type="EMBL" id="GAA6410430.1"/>
    </source>
</evidence>
<evidence type="ECO:0000256" key="4">
    <source>
        <dbReference type="SAM" id="MobiDB-lite"/>
    </source>
</evidence>
<dbReference type="PIRSF" id="PIRSF002070">
    <property type="entry name" value="SSB"/>
    <property type="match status" value="1"/>
</dbReference>
<sequence>MIVNKVILMGRLTRDPDIRISAGEKGMAVGRYTLAVDRKYKREGEATADFISCICFDKKAEFAEKYFRQDTRIVVSGRIQTGSYVNREGKKVYTTDIVVEEQEFAESRRAQEGQPPAEGPAPAGDGLLDIPDNIDEELPFR</sequence>
<name>A0ABQ0BG40_9FIRM</name>
<reference evidence="5 6" key="1">
    <citation type="submission" date="2024-04" db="EMBL/GenBank/DDBJ databases">
        <title>Defined microbial consortia suppress multidrug-resistant proinflammatory Enterobacteriaceae via ecological control.</title>
        <authorList>
            <person name="Furuichi M."/>
            <person name="Kawaguchi T."/>
            <person name="Pust M."/>
            <person name="Yasuma K."/>
            <person name="Plichta D."/>
            <person name="Hasegawa N."/>
            <person name="Ohya T."/>
            <person name="Bhattarai S."/>
            <person name="Sasajima S."/>
            <person name="Aoto Y."/>
            <person name="Tuganbaev T."/>
            <person name="Yaginuma M."/>
            <person name="Ueda M."/>
            <person name="Okahashi N."/>
            <person name="Amafuji K."/>
            <person name="Kiridooshi Y."/>
            <person name="Sugita K."/>
            <person name="Strazar M."/>
            <person name="Skelly A."/>
            <person name="Suda W."/>
            <person name="Hattori M."/>
            <person name="Nakamoto N."/>
            <person name="Caballero S."/>
            <person name="Norman J."/>
            <person name="Olle B."/>
            <person name="Tanoue T."/>
            <person name="Arita M."/>
            <person name="Bucci V."/>
            <person name="Atarashi K."/>
            <person name="Xavier R."/>
            <person name="Honda K."/>
        </authorList>
    </citation>
    <scope>NUCLEOTIDE SEQUENCE [LARGE SCALE GENOMIC DNA]</scope>
    <source>
        <strain evidence="6">k04-0078-D8-1</strain>
    </source>
</reference>
<comment type="caution">
    <text evidence="5">The sequence shown here is derived from an EMBL/GenBank/DDBJ whole genome shotgun (WGS) entry which is preliminary data.</text>
</comment>
<evidence type="ECO:0000256" key="3">
    <source>
        <dbReference type="PIRNR" id="PIRNR002070"/>
    </source>
</evidence>
<dbReference type="CDD" id="cd04496">
    <property type="entry name" value="SSB_OBF"/>
    <property type="match status" value="1"/>
</dbReference>
<keyword evidence="1 2" id="KW-0238">DNA-binding</keyword>
<dbReference type="Pfam" id="PF00436">
    <property type="entry name" value="SSB"/>
    <property type="match status" value="1"/>
</dbReference>
<protein>
    <recommendedName>
        <fullName evidence="2 3">Single-stranded DNA-binding protein</fullName>
        <shortName evidence="2">SSB</shortName>
    </recommendedName>
</protein>
<evidence type="ECO:0000313" key="6">
    <source>
        <dbReference type="Proteomes" id="UP001600943"/>
    </source>
</evidence>
<proteinExistence type="inferred from homology"/>
<feature type="region of interest" description="Disordered" evidence="4">
    <location>
        <begin position="104"/>
        <end position="141"/>
    </location>
</feature>
<dbReference type="InterPro" id="IPR012340">
    <property type="entry name" value="NA-bd_OB-fold"/>
</dbReference>
<dbReference type="PANTHER" id="PTHR10302">
    <property type="entry name" value="SINGLE-STRANDED DNA-BINDING PROTEIN"/>
    <property type="match status" value="1"/>
</dbReference>
<evidence type="ECO:0000256" key="1">
    <source>
        <dbReference type="ARBA" id="ARBA00023125"/>
    </source>
</evidence>
<organism evidence="5 6">
    <name type="scientific">Blautia hominis</name>
    <dbReference type="NCBI Taxonomy" id="2025493"/>
    <lineage>
        <taxon>Bacteria</taxon>
        <taxon>Bacillati</taxon>
        <taxon>Bacillota</taxon>
        <taxon>Clostridia</taxon>
        <taxon>Lachnospirales</taxon>
        <taxon>Lachnospiraceae</taxon>
        <taxon>Blautia</taxon>
    </lineage>
</organism>
<feature type="compositionally biased region" description="Acidic residues" evidence="4">
    <location>
        <begin position="132"/>
        <end position="141"/>
    </location>
</feature>
<gene>
    <name evidence="5" type="ORF">K040078D81_45470</name>
</gene>